<keyword evidence="1" id="KW-0732">Signal</keyword>
<dbReference type="GeneID" id="27679943"/>
<feature type="signal peptide" evidence="1">
    <location>
        <begin position="1"/>
        <end position="20"/>
    </location>
</feature>
<organism evidence="2 3">
    <name type="scientific">Penicillium expansum</name>
    <name type="common">Blue mold rot fungus</name>
    <dbReference type="NCBI Taxonomy" id="27334"/>
    <lineage>
        <taxon>Eukaryota</taxon>
        <taxon>Fungi</taxon>
        <taxon>Dikarya</taxon>
        <taxon>Ascomycota</taxon>
        <taxon>Pezizomycotina</taxon>
        <taxon>Eurotiomycetes</taxon>
        <taxon>Eurotiomycetidae</taxon>
        <taxon>Eurotiales</taxon>
        <taxon>Aspergillaceae</taxon>
        <taxon>Penicillium</taxon>
    </lineage>
</organism>
<comment type="caution">
    <text evidence="2">The sequence shown here is derived from an EMBL/GenBank/DDBJ whole genome shotgun (WGS) entry which is preliminary data.</text>
</comment>
<keyword evidence="3" id="KW-1185">Reference proteome</keyword>
<sequence>MRSLSLIGFVLLLRSRLAYAEKVPVRDIGDNFVIDGDKVTWPDGPFTGILICAGPNRVLSLSADKKHGTCCPPGASLKGSKDTEWHCCGNGHDVTGSLDVGFECCLEGSTFDGKTCKRLCPNGKEMVDGICQCPNGLEEAVDGTCKPAKCESGLKTGKCYFFTGRSNNYLTFNSNQYSETALSKYIRPGKFQFCQDQICTPGLHINPSNEVHIKDLHGTLPAATDGGQWLDNKQNGGHISKTPDFSKSGNFSVTKWPCGKYCLTGFTDGLTQACPDISPGISLDTRATDSCIEFELTEVPCDIRDDANNCIWKNGNQCCNKIDCAIKPQRQDTE</sequence>
<proteinExistence type="predicted"/>
<dbReference type="PhylomeDB" id="A0A0A2JX44"/>
<accession>A0A0A2JX44</accession>
<dbReference type="HOGENOM" id="CLU_045407_0_0_1"/>
<feature type="chain" id="PRO_5009752736" description="Cysteine-rich secreted protein" evidence="1">
    <location>
        <begin position="21"/>
        <end position="334"/>
    </location>
</feature>
<dbReference type="Proteomes" id="UP000030143">
    <property type="component" value="Unassembled WGS sequence"/>
</dbReference>
<dbReference type="OrthoDB" id="4662630at2759"/>
<dbReference type="VEuPathDB" id="FungiDB:PEXP_049720"/>
<dbReference type="EMBL" id="JQFZ01000103">
    <property type="protein sequence ID" value="KGO59178.1"/>
    <property type="molecule type" value="Genomic_DNA"/>
</dbReference>
<dbReference type="RefSeq" id="XP_016600443.1">
    <property type="nucleotide sequence ID" value="XM_016744523.1"/>
</dbReference>
<name>A0A0A2JX44_PENEN</name>
<protein>
    <recommendedName>
        <fullName evidence="4">Cysteine-rich secreted protein</fullName>
    </recommendedName>
</protein>
<dbReference type="STRING" id="27334.A0A0A2JX44"/>
<evidence type="ECO:0000256" key="1">
    <source>
        <dbReference type="SAM" id="SignalP"/>
    </source>
</evidence>
<evidence type="ECO:0008006" key="4">
    <source>
        <dbReference type="Google" id="ProtNLM"/>
    </source>
</evidence>
<gene>
    <name evidence="2" type="ORF">PEX2_072530</name>
</gene>
<evidence type="ECO:0000313" key="3">
    <source>
        <dbReference type="Proteomes" id="UP000030143"/>
    </source>
</evidence>
<evidence type="ECO:0000313" key="2">
    <source>
        <dbReference type="EMBL" id="KGO59178.1"/>
    </source>
</evidence>
<reference evidence="2 3" key="1">
    <citation type="journal article" date="2015" name="Mol. Plant Microbe Interact.">
        <title>Genome, transcriptome, and functional analyses of Penicillium expansum provide new insights into secondary metabolism and pathogenicity.</title>
        <authorList>
            <person name="Ballester A.R."/>
            <person name="Marcet-Houben M."/>
            <person name="Levin E."/>
            <person name="Sela N."/>
            <person name="Selma-Lazaro C."/>
            <person name="Carmona L."/>
            <person name="Wisniewski M."/>
            <person name="Droby S."/>
            <person name="Gonzalez-Candelas L."/>
            <person name="Gabaldon T."/>
        </authorList>
    </citation>
    <scope>NUCLEOTIDE SEQUENCE [LARGE SCALE GENOMIC DNA]</scope>
    <source>
        <strain evidence="2 3">MD-8</strain>
    </source>
</reference>
<dbReference type="AlphaFoldDB" id="A0A0A2JX44"/>